<evidence type="ECO:0000313" key="3">
    <source>
        <dbReference type="Proteomes" id="UP000546701"/>
    </source>
</evidence>
<protein>
    <submittedName>
        <fullName evidence="2">Uncharacterized protein</fullName>
    </submittedName>
</protein>
<dbReference type="Proteomes" id="UP000546701">
    <property type="component" value="Unassembled WGS sequence"/>
</dbReference>
<reference evidence="2 3" key="1">
    <citation type="submission" date="2020-08" db="EMBL/GenBank/DDBJ databases">
        <title>Genomic Encyclopedia of Type Strains, Phase IV (KMG-IV): sequencing the most valuable type-strain genomes for metagenomic binning, comparative biology and taxonomic classification.</title>
        <authorList>
            <person name="Goeker M."/>
        </authorList>
    </citation>
    <scope>NUCLEOTIDE SEQUENCE [LARGE SCALE GENOMIC DNA]</scope>
    <source>
        <strain evidence="2 3">DSM 103336</strain>
    </source>
</reference>
<comment type="caution">
    <text evidence="2">The sequence shown here is derived from an EMBL/GenBank/DDBJ whole genome shotgun (WGS) entry which is preliminary data.</text>
</comment>
<dbReference type="EMBL" id="JACIJR010000009">
    <property type="protein sequence ID" value="MBB5730793.1"/>
    <property type="molecule type" value="Genomic_DNA"/>
</dbReference>
<evidence type="ECO:0000313" key="2">
    <source>
        <dbReference type="EMBL" id="MBB5730793.1"/>
    </source>
</evidence>
<name>A0A7W9BW81_9SPHN</name>
<organism evidence="2 3">
    <name type="scientific">Sphingomonas prati</name>
    <dbReference type="NCBI Taxonomy" id="1843237"/>
    <lineage>
        <taxon>Bacteria</taxon>
        <taxon>Pseudomonadati</taxon>
        <taxon>Pseudomonadota</taxon>
        <taxon>Alphaproteobacteria</taxon>
        <taxon>Sphingomonadales</taxon>
        <taxon>Sphingomonadaceae</taxon>
        <taxon>Sphingomonas</taxon>
    </lineage>
</organism>
<accession>A0A7W9BW81</accession>
<feature type="compositionally biased region" description="Basic residues" evidence="1">
    <location>
        <begin position="25"/>
        <end position="39"/>
    </location>
</feature>
<proteinExistence type="predicted"/>
<gene>
    <name evidence="2" type="ORF">FHS99_003300</name>
</gene>
<feature type="region of interest" description="Disordered" evidence="1">
    <location>
        <begin position="1"/>
        <end position="39"/>
    </location>
</feature>
<dbReference type="AlphaFoldDB" id="A0A7W9BW81"/>
<evidence type="ECO:0000256" key="1">
    <source>
        <dbReference type="SAM" id="MobiDB-lite"/>
    </source>
</evidence>
<keyword evidence="3" id="KW-1185">Reference proteome</keyword>
<sequence>MAREGGNAEMVMDSTALAMQPHAITKQRSRAIRRRTRRA</sequence>